<name>A0A844LII5_9BURK</name>
<dbReference type="EMBL" id="WNCL01000127">
    <property type="protein sequence ID" value="MTU44583.1"/>
    <property type="molecule type" value="Genomic_DNA"/>
</dbReference>
<evidence type="ECO:0000313" key="2">
    <source>
        <dbReference type="Proteomes" id="UP000462362"/>
    </source>
</evidence>
<proteinExistence type="predicted"/>
<feature type="non-terminal residue" evidence="1">
    <location>
        <position position="117"/>
    </location>
</feature>
<sequence length="117" mass="12131">MNIYEDEGDAVDLDVATAELKATSLIQNDGVRRARMAEISAAALLDIAGSLRVLAGEAAAAMLPDASADRLAGASVDYFAGEVAPDGPRDFLLEGDLVHKIDDDEPGEVVALGFDGD</sequence>
<accession>A0A844LII5</accession>
<dbReference type="AlphaFoldDB" id="A0A844LII5"/>
<reference evidence="1 2" key="1">
    <citation type="journal article" date="2019" name="Nat. Med.">
        <title>A library of human gut bacterial isolates paired with longitudinal multiomics data enables mechanistic microbiome research.</title>
        <authorList>
            <person name="Poyet M."/>
            <person name="Groussin M."/>
            <person name="Gibbons S.M."/>
            <person name="Avila-Pacheco J."/>
            <person name="Jiang X."/>
            <person name="Kearney S.M."/>
            <person name="Perrotta A.R."/>
            <person name="Berdy B."/>
            <person name="Zhao S."/>
            <person name="Lieberman T.D."/>
            <person name="Swanson P.K."/>
            <person name="Smith M."/>
            <person name="Roesemann S."/>
            <person name="Alexander J.E."/>
            <person name="Rich S.A."/>
            <person name="Livny J."/>
            <person name="Vlamakis H."/>
            <person name="Clish C."/>
            <person name="Bullock K."/>
            <person name="Deik A."/>
            <person name="Scott J."/>
            <person name="Pierce K.A."/>
            <person name="Xavier R.J."/>
            <person name="Alm E.J."/>
        </authorList>
    </citation>
    <scope>NUCLEOTIDE SEQUENCE [LARGE SCALE GENOMIC DNA]</scope>
    <source>
        <strain evidence="1 2">BIOML-A2</strain>
    </source>
</reference>
<organism evidence="1 2">
    <name type="scientific">Parasutterella excrementihominis</name>
    <dbReference type="NCBI Taxonomy" id="487175"/>
    <lineage>
        <taxon>Bacteria</taxon>
        <taxon>Pseudomonadati</taxon>
        <taxon>Pseudomonadota</taxon>
        <taxon>Betaproteobacteria</taxon>
        <taxon>Burkholderiales</taxon>
        <taxon>Sutterellaceae</taxon>
        <taxon>Parasutterella</taxon>
    </lineage>
</organism>
<dbReference type="Proteomes" id="UP000462362">
    <property type="component" value="Unassembled WGS sequence"/>
</dbReference>
<evidence type="ECO:0000313" key="1">
    <source>
        <dbReference type="EMBL" id="MTU44583.1"/>
    </source>
</evidence>
<dbReference type="RefSeq" id="WP_155177903.1">
    <property type="nucleotide sequence ID" value="NZ_WNCL01000127.1"/>
</dbReference>
<protein>
    <submittedName>
        <fullName evidence="1">Uncharacterized protein</fullName>
    </submittedName>
</protein>
<gene>
    <name evidence="1" type="ORF">GMD42_13570</name>
</gene>
<comment type="caution">
    <text evidence="1">The sequence shown here is derived from an EMBL/GenBank/DDBJ whole genome shotgun (WGS) entry which is preliminary data.</text>
</comment>